<evidence type="ECO:0000313" key="4">
    <source>
        <dbReference type="Proteomes" id="UP000184277"/>
    </source>
</evidence>
<reference evidence="1" key="2">
    <citation type="journal article" date="2018" name="Genome Biol.">
        <title>SKESA: strategic k-mer extension for scrupulous assemblies.</title>
        <authorList>
            <person name="Souvorov A."/>
            <person name="Agarwala R."/>
            <person name="Lipman D.J."/>
        </authorList>
    </citation>
    <scope>NUCLEOTIDE SEQUENCE [LARGE SCALE GENOMIC DNA]</scope>
    <source>
        <strain evidence="1">AMC_487</strain>
    </source>
</reference>
<protein>
    <submittedName>
        <fullName evidence="1">Uncharacterized protein</fullName>
    </submittedName>
</protein>
<dbReference type="Proteomes" id="UP000663166">
    <property type="component" value="Chromosome"/>
</dbReference>
<reference evidence="2 4" key="1">
    <citation type="submission" date="2016-10" db="EMBL/GenBank/DDBJ databases">
        <title>Comprehensive resistome analysis reveals the prevalence of NDM and MCR-1 in Chinese poultry production.</title>
        <authorList>
            <person name="Wang Y."/>
            <person name="Zhang R."/>
            <person name="Li J."/>
            <person name="Wu Z."/>
            <person name="Wenjuan Y."/>
            <person name="Schwarz S."/>
            <person name="Tyrrell J."/>
            <person name="Zheng Y."/>
            <person name="Wang S."/>
            <person name="Shen Z."/>
            <person name="Liu Z."/>
            <person name="Lei L."/>
            <person name="Li M."/>
            <person name="Zhang Q."/>
            <person name="Wu C."/>
            <person name="Zhang Q."/>
            <person name="Wu Y."/>
            <person name="Walsh T."/>
            <person name="Shen J."/>
        </authorList>
    </citation>
    <scope>NUCLEOTIDE SEQUENCE [LARGE SCALE GENOMIC DNA]</scope>
    <source>
        <strain evidence="2 4">570</strain>
    </source>
</reference>
<sequence>MTSKYTTNARKPGKEARHHIAVLRNLIMCEIDDFVAGLGQPGEPATPGEIHKELRRRIENAVDYVMNPND</sequence>
<dbReference type="Proteomes" id="UP000184277">
    <property type="component" value="Unassembled WGS sequence"/>
</dbReference>
<proteinExistence type="predicted"/>
<dbReference type="RefSeq" id="WP_072721703.1">
    <property type="nucleotide sequence ID" value="NZ_CAXTRC010000002.1"/>
</dbReference>
<dbReference type="AlphaFoldDB" id="A0A1M2I6X4"/>
<evidence type="ECO:0000313" key="2">
    <source>
        <dbReference type="EMBL" id="OJR56136.1"/>
    </source>
</evidence>
<dbReference type="EMBL" id="MOKI01000008">
    <property type="protein sequence ID" value="OJR56136.1"/>
    <property type="molecule type" value="Genomic_DNA"/>
</dbReference>
<dbReference type="EMBL" id="DABERK010000060">
    <property type="protein sequence ID" value="HAI5335226.1"/>
    <property type="molecule type" value="Genomic_DNA"/>
</dbReference>
<name>A0A1M2I6X4_ECOLX</name>
<evidence type="ECO:0000313" key="1">
    <source>
        <dbReference type="EMBL" id="HAI5335226.1"/>
    </source>
</evidence>
<accession>A0A1M2I6X4</accession>
<dbReference type="Proteomes" id="UP000845800">
    <property type="component" value="Unassembled WGS sequence"/>
</dbReference>
<dbReference type="EMBL" id="CP070393">
    <property type="protein sequence ID" value="QRZ95229.1"/>
    <property type="molecule type" value="Genomic_DNA"/>
</dbReference>
<evidence type="ECO:0000313" key="3">
    <source>
        <dbReference type="EMBL" id="QRZ95229.1"/>
    </source>
</evidence>
<reference evidence="3" key="4">
    <citation type="submission" date="2021-02" db="EMBL/GenBank/DDBJ databases">
        <title>Co-localization of colistin and carbapenem -resistance genes on a novel transferable IncHI2 plasmid in Escherichia coli from chicken-origin.</title>
        <authorList>
            <person name="Hoffmann M."/>
            <person name="Balkey M."/>
            <person name="Ronco T."/>
            <person name="Hendriksen R.S."/>
        </authorList>
    </citation>
    <scope>NUCLEOTIDE SEQUENCE</scope>
    <source>
        <strain evidence="3">CFSAN083829</strain>
    </source>
</reference>
<gene>
    <name evidence="2" type="ORF">BK383_05910</name>
    <name evidence="1" type="ORF">HJQ60_005358</name>
    <name evidence="3" type="ORF">JNP96_14935</name>
</gene>
<reference evidence="1" key="3">
    <citation type="submission" date="2020-03" db="EMBL/GenBank/DDBJ databases">
        <authorList>
            <consortium name="NCBI Pathogen Detection Project"/>
        </authorList>
    </citation>
    <scope>NUCLEOTIDE SEQUENCE</scope>
    <source>
        <strain evidence="1">AMC_487</strain>
    </source>
</reference>
<organism evidence="1">
    <name type="scientific">Escherichia coli</name>
    <dbReference type="NCBI Taxonomy" id="562"/>
    <lineage>
        <taxon>Bacteria</taxon>
        <taxon>Pseudomonadati</taxon>
        <taxon>Pseudomonadota</taxon>
        <taxon>Gammaproteobacteria</taxon>
        <taxon>Enterobacterales</taxon>
        <taxon>Enterobacteriaceae</taxon>
        <taxon>Escherichia</taxon>
    </lineage>
</organism>